<gene>
    <name evidence="5" type="ORF">FGO68_gene14594</name>
</gene>
<protein>
    <recommendedName>
        <fullName evidence="2">Casein kinase I</fullName>
        <ecNumber evidence="1">2.7.11.1</ecNumber>
    </recommendedName>
</protein>
<dbReference type="EC" id="2.7.11.1" evidence="1"/>
<dbReference type="OrthoDB" id="3265205at2759"/>
<evidence type="ECO:0000313" key="5">
    <source>
        <dbReference type="EMBL" id="TNV85904.1"/>
    </source>
</evidence>
<accession>A0A8J8P4K5</accession>
<dbReference type="EMBL" id="RRYP01001475">
    <property type="protein sequence ID" value="TNV85904.1"/>
    <property type="molecule type" value="Genomic_DNA"/>
</dbReference>
<dbReference type="PROSITE" id="PS50011">
    <property type="entry name" value="PROTEIN_KINASE_DOM"/>
    <property type="match status" value="1"/>
</dbReference>
<comment type="caution">
    <text evidence="5">The sequence shown here is derived from an EMBL/GenBank/DDBJ whole genome shotgun (WGS) entry which is preliminary data.</text>
</comment>
<feature type="region of interest" description="Disordered" evidence="3">
    <location>
        <begin position="1"/>
        <end position="29"/>
    </location>
</feature>
<reference evidence="5" key="1">
    <citation type="submission" date="2019-06" db="EMBL/GenBank/DDBJ databases">
        <authorList>
            <person name="Zheng W."/>
        </authorList>
    </citation>
    <scope>NUCLEOTIDE SEQUENCE</scope>
    <source>
        <strain evidence="5">QDHG01</strain>
    </source>
</reference>
<evidence type="ECO:0000256" key="3">
    <source>
        <dbReference type="SAM" id="MobiDB-lite"/>
    </source>
</evidence>
<keyword evidence="6" id="KW-1185">Reference proteome</keyword>
<feature type="compositionally biased region" description="Low complexity" evidence="3">
    <location>
        <begin position="10"/>
        <end position="19"/>
    </location>
</feature>
<feature type="region of interest" description="Disordered" evidence="3">
    <location>
        <begin position="258"/>
        <end position="288"/>
    </location>
</feature>
<feature type="domain" description="Protein kinase" evidence="4">
    <location>
        <begin position="56"/>
        <end position="389"/>
    </location>
</feature>
<dbReference type="InterPro" id="IPR000719">
    <property type="entry name" value="Prot_kinase_dom"/>
</dbReference>
<evidence type="ECO:0000256" key="1">
    <source>
        <dbReference type="ARBA" id="ARBA00012513"/>
    </source>
</evidence>
<evidence type="ECO:0000259" key="4">
    <source>
        <dbReference type="PROSITE" id="PS50011"/>
    </source>
</evidence>
<proteinExistence type="predicted"/>
<evidence type="ECO:0000256" key="2">
    <source>
        <dbReference type="ARBA" id="ARBA00023860"/>
    </source>
</evidence>
<name>A0A8J8P4K5_HALGN</name>
<dbReference type="Proteomes" id="UP000785679">
    <property type="component" value="Unassembled WGS sequence"/>
</dbReference>
<dbReference type="GO" id="GO:0004674">
    <property type="term" value="F:protein serine/threonine kinase activity"/>
    <property type="evidence" value="ECO:0007669"/>
    <property type="project" value="UniProtKB-EC"/>
</dbReference>
<dbReference type="Gene3D" id="1.10.510.10">
    <property type="entry name" value="Transferase(Phosphotransferase) domain 1"/>
    <property type="match status" value="1"/>
</dbReference>
<sequence length="505" mass="55984">MHNSQLASGHQQQHHQNNQKGSSSGGVALNSQHILGGAANNKQMMIVPRELTKEDITLHGEIGHGGFCKVYEGTIQGIPQRVAIKATQKMDVIKTEIEVLKKLNTQSPSTGEDSHILGLPALLGYGKVNHFEFMVMPLYGRTLKEIMLGQQSAELRRFSLKTVCQIGLQLLDSLSKIHSIGFAHCDLKPDNILLDDAEHNQLTNMISSPNIMALDQHVPTLPGQNGGINAQPDNSSMRPLILIDFGLSSPFLIQTEEEVKSPLNENKNKSGGATGSKEKKAPKSKQQQQLDNIIAKGLWEFSLSEIQGSMAMEISLSRKQLMHQAPRVVIELTKQWVSTIKTELNRGHLTHAKFNNYYSLASSYKQIIENNLPHNLKISSSPRQAHHLQTDNKMQNALPNLAGQALASFFREDRNSLKSPKTFPSAQIPLIIPNVIQLSKAKINRRLSPISAKLLKSPMSCQTKILPRNSMLLSLPEDINRQKNIFNTKRSAYSVEIISLQAGEQ</sequence>
<dbReference type="GO" id="GO:0005524">
    <property type="term" value="F:ATP binding"/>
    <property type="evidence" value="ECO:0007669"/>
    <property type="project" value="InterPro"/>
</dbReference>
<dbReference type="SMART" id="SM00220">
    <property type="entry name" value="S_TKc"/>
    <property type="match status" value="1"/>
</dbReference>
<organism evidence="5 6">
    <name type="scientific">Halteria grandinella</name>
    <dbReference type="NCBI Taxonomy" id="5974"/>
    <lineage>
        <taxon>Eukaryota</taxon>
        <taxon>Sar</taxon>
        <taxon>Alveolata</taxon>
        <taxon>Ciliophora</taxon>
        <taxon>Intramacronucleata</taxon>
        <taxon>Spirotrichea</taxon>
        <taxon>Stichotrichia</taxon>
        <taxon>Sporadotrichida</taxon>
        <taxon>Halteriidae</taxon>
        <taxon>Halteria</taxon>
    </lineage>
</organism>
<dbReference type="PANTHER" id="PTHR11909">
    <property type="entry name" value="CASEIN KINASE-RELATED"/>
    <property type="match status" value="1"/>
</dbReference>
<dbReference type="Pfam" id="PF00069">
    <property type="entry name" value="Pkinase"/>
    <property type="match status" value="1"/>
</dbReference>
<dbReference type="InterPro" id="IPR050235">
    <property type="entry name" value="CK1_Ser-Thr_kinase"/>
</dbReference>
<dbReference type="SUPFAM" id="SSF56112">
    <property type="entry name" value="Protein kinase-like (PK-like)"/>
    <property type="match status" value="1"/>
</dbReference>
<dbReference type="AlphaFoldDB" id="A0A8J8P4K5"/>
<dbReference type="InterPro" id="IPR011009">
    <property type="entry name" value="Kinase-like_dom_sf"/>
</dbReference>
<evidence type="ECO:0000313" key="6">
    <source>
        <dbReference type="Proteomes" id="UP000785679"/>
    </source>
</evidence>
<dbReference type="InterPro" id="IPR008271">
    <property type="entry name" value="Ser/Thr_kinase_AS"/>
</dbReference>
<dbReference type="PROSITE" id="PS00108">
    <property type="entry name" value="PROTEIN_KINASE_ST"/>
    <property type="match status" value="1"/>
</dbReference>